<organism evidence="6 7">
    <name type="scientific">Nitrosotalea devaniterrae</name>
    <dbReference type="NCBI Taxonomy" id="1078905"/>
    <lineage>
        <taxon>Archaea</taxon>
        <taxon>Nitrososphaerota</taxon>
        <taxon>Nitrososphaeria</taxon>
        <taxon>Nitrosotaleales</taxon>
        <taxon>Nitrosotaleaceae</taxon>
        <taxon>Nitrosotalea</taxon>
    </lineage>
</organism>
<feature type="transmembrane region" description="Helical" evidence="5">
    <location>
        <begin position="56"/>
        <end position="75"/>
    </location>
</feature>
<feature type="transmembrane region" description="Helical" evidence="5">
    <location>
        <begin position="297"/>
        <end position="317"/>
    </location>
</feature>
<gene>
    <name evidence="6" type="ORF">NDEV_0093</name>
</gene>
<evidence type="ECO:0000256" key="5">
    <source>
        <dbReference type="SAM" id="Phobius"/>
    </source>
</evidence>
<protein>
    <submittedName>
        <fullName evidence="6">Uncharacterized protein</fullName>
    </submittedName>
</protein>
<evidence type="ECO:0000313" key="6">
    <source>
        <dbReference type="EMBL" id="CUR50858.1"/>
    </source>
</evidence>
<dbReference type="KEGG" id="ndv:NDEV_0093"/>
<feature type="transmembrane region" description="Helical" evidence="5">
    <location>
        <begin position="261"/>
        <end position="281"/>
    </location>
</feature>
<dbReference type="AlphaFoldDB" id="A0A128A0I2"/>
<evidence type="ECO:0000256" key="2">
    <source>
        <dbReference type="ARBA" id="ARBA00022692"/>
    </source>
</evidence>
<sequence length="945" mass="106000">MYNSSTQSSPPPRDAGKYIRIGIVALIAIVIFVLTSNQAVVLYMNWQEFGTIFTKPLYFSLISAVVLASITLIRVNVKNRSSMSWYGLNVVLTFFKRGSNYSVTETVPSFKDYKLSVPNFIIWQITKVVLFGAFFTNLMFGFAVAYMLDGHDLGINSMWKIFSLPFVTPPTDPSYAATHVVPMIPSLTILVPPILAVIGLRLVLYVGLHNIVGLVTRYLQDAAKGKPKFLDYVATIEAIIGIGIIWAGVNMFFTDQIDYNTKYAIGGTLAAGFALIAFYFIDKFKSRVIILPSKRDIYIRVITLIVIALIAGSIMMVNNSIADARKIEFLGPYKAEQIGVNRYLGQLDQISVVPNDVKLSSVPVGDIPNYVAQNNDLLSKVRVWDWDAAFAKLKPEIGLIPYVDFENNDILRFNNTLYWTASMKPILPSSVTAENQWYNQHLVYTHVDNGFLTLNAQNGTIVDSSKFFQQRMIYYGEGGLFSDTWAAYPQNRQTSAELNNATYNGSGGIDVKPPISQLFEPNFFLSYPTEPIHIIRYRDVHDRMQLLYPYFQYDLFGKQLDILPVSDGKKTYWLVPLIVGFDTKNIPWSFSNPYLRLVGYALVDIYDGKVTLIKTGDDFFTDMFTSQYGDQFIPIPSWLDKQLRYPEALFNWKVDMFNVYHVTDTSTFIQAKDFYEVPDGLGTYYVEEKPPGFDKPTYVGLLSLELRGSQGRNLAGYMIVQNDVPNLGKMQFYQVPLDSKTKLLGPSAVREALARESDFAQLQTLLRTPRVGDNILYKIGDHDVYFIPVYTAGSGGVVTQLGTIAAVGAAFDGEYYVGLGNTPQQAFATYLAKVSGVAPSNVTVALQLDETTRTNTIKSILTDQKITILTPIALQFPLTFEEGKISFTQQSDLDNTKNLISEFVKNFVQPKNKILLWQENGTVKLGAVTVDDSVPELHYITIGVR</sequence>
<accession>A0A128A0I2</accession>
<dbReference type="Proteomes" id="UP000196239">
    <property type="component" value="Chromosome 1"/>
</dbReference>
<feature type="transmembrane region" description="Helical" evidence="5">
    <location>
        <begin position="229"/>
        <end position="249"/>
    </location>
</feature>
<evidence type="ECO:0000313" key="7">
    <source>
        <dbReference type="Proteomes" id="UP000196239"/>
    </source>
</evidence>
<dbReference type="GO" id="GO:0005576">
    <property type="term" value="C:extracellular region"/>
    <property type="evidence" value="ECO:0007669"/>
    <property type="project" value="TreeGrafter"/>
</dbReference>
<feature type="transmembrane region" description="Helical" evidence="5">
    <location>
        <begin position="128"/>
        <end position="148"/>
    </location>
</feature>
<dbReference type="PANTHER" id="PTHR39344">
    <property type="entry name" value="UPF0182 PROTEIN SLL1060"/>
    <property type="match status" value="1"/>
</dbReference>
<dbReference type="GO" id="GO:0016020">
    <property type="term" value="C:membrane"/>
    <property type="evidence" value="ECO:0007669"/>
    <property type="project" value="InterPro"/>
</dbReference>
<reference evidence="7" key="1">
    <citation type="submission" date="2015-10" db="EMBL/GenBank/DDBJ databases">
        <authorList>
            <person name="Lehtovirta-Morley L.E."/>
            <person name="Vieille C."/>
        </authorList>
    </citation>
    <scope>NUCLEOTIDE SEQUENCE [LARGE SCALE GENOMIC DNA]</scope>
</reference>
<evidence type="ECO:0000256" key="3">
    <source>
        <dbReference type="ARBA" id="ARBA00022989"/>
    </source>
</evidence>
<feature type="transmembrane region" description="Helical" evidence="5">
    <location>
        <begin position="189"/>
        <end position="208"/>
    </location>
</feature>
<dbReference type="EMBL" id="LN890280">
    <property type="protein sequence ID" value="CUR50858.1"/>
    <property type="molecule type" value="Genomic_DNA"/>
</dbReference>
<dbReference type="PANTHER" id="PTHR39344:SF1">
    <property type="entry name" value="UPF0182 PROTEIN SLL1060"/>
    <property type="match status" value="1"/>
</dbReference>
<evidence type="ECO:0000256" key="4">
    <source>
        <dbReference type="ARBA" id="ARBA00023136"/>
    </source>
</evidence>
<keyword evidence="7" id="KW-1185">Reference proteome</keyword>
<proteinExistence type="predicted"/>
<dbReference type="InterPro" id="IPR005372">
    <property type="entry name" value="UPF0182"/>
</dbReference>
<feature type="transmembrane region" description="Helical" evidence="5">
    <location>
        <begin position="21"/>
        <end position="44"/>
    </location>
</feature>
<keyword evidence="1" id="KW-1003">Cell membrane</keyword>
<name>A0A128A0I2_9ARCH</name>
<keyword evidence="2 5" id="KW-0812">Transmembrane</keyword>
<keyword evidence="3 5" id="KW-1133">Transmembrane helix</keyword>
<evidence type="ECO:0000256" key="1">
    <source>
        <dbReference type="ARBA" id="ARBA00022475"/>
    </source>
</evidence>
<dbReference type="Pfam" id="PF03699">
    <property type="entry name" value="UPF0182"/>
    <property type="match status" value="1"/>
</dbReference>
<keyword evidence="4 5" id="KW-0472">Membrane</keyword>